<gene>
    <name evidence="2" type="ORF">NBM05_07435</name>
</gene>
<name>A0A9X2KI51_9MICC</name>
<proteinExistence type="predicted"/>
<accession>A0A9X2KI51</accession>
<organism evidence="2 3">
    <name type="scientific">Rothia santali</name>
    <dbReference type="NCBI Taxonomy" id="2949643"/>
    <lineage>
        <taxon>Bacteria</taxon>
        <taxon>Bacillati</taxon>
        <taxon>Actinomycetota</taxon>
        <taxon>Actinomycetes</taxon>
        <taxon>Micrococcales</taxon>
        <taxon>Micrococcaceae</taxon>
        <taxon>Rothia</taxon>
    </lineage>
</organism>
<feature type="compositionally biased region" description="Polar residues" evidence="1">
    <location>
        <begin position="57"/>
        <end position="76"/>
    </location>
</feature>
<protein>
    <submittedName>
        <fullName evidence="2">Uncharacterized protein</fullName>
    </submittedName>
</protein>
<evidence type="ECO:0000256" key="1">
    <source>
        <dbReference type="SAM" id="MobiDB-lite"/>
    </source>
</evidence>
<evidence type="ECO:0000313" key="3">
    <source>
        <dbReference type="Proteomes" id="UP001139502"/>
    </source>
</evidence>
<evidence type="ECO:0000313" key="2">
    <source>
        <dbReference type="EMBL" id="MCP3425843.1"/>
    </source>
</evidence>
<reference evidence="2" key="1">
    <citation type="submission" date="2022-06" db="EMBL/GenBank/DDBJ databases">
        <title>Rothia sp. isolated from sandalwood seedling.</title>
        <authorList>
            <person name="Tuikhar N."/>
            <person name="Kirdat K."/>
            <person name="Thorat V."/>
            <person name="Swetha P."/>
            <person name="Padma S."/>
            <person name="Sundararaj R."/>
            <person name="Yadav A."/>
        </authorList>
    </citation>
    <scope>NUCLEOTIDE SEQUENCE</scope>
    <source>
        <strain evidence="2">AR01</strain>
    </source>
</reference>
<keyword evidence="3" id="KW-1185">Reference proteome</keyword>
<feature type="region of interest" description="Disordered" evidence="1">
    <location>
        <begin position="53"/>
        <end position="76"/>
    </location>
</feature>
<sequence>MIHNRMCSHDTTARRIITADPKGDLGTYIDRPQTKMTPLYSMSLDEYATAIGEPRSGKSSSFISRIYAQTPNDDQN</sequence>
<dbReference type="RefSeq" id="WP_254166238.1">
    <property type="nucleotide sequence ID" value="NZ_JANAFB010000014.1"/>
</dbReference>
<comment type="caution">
    <text evidence="2">The sequence shown here is derived from an EMBL/GenBank/DDBJ whole genome shotgun (WGS) entry which is preliminary data.</text>
</comment>
<dbReference type="Proteomes" id="UP001139502">
    <property type="component" value="Unassembled WGS sequence"/>
</dbReference>
<dbReference type="AlphaFoldDB" id="A0A9X2KI51"/>
<dbReference type="EMBL" id="JANAFB010000014">
    <property type="protein sequence ID" value="MCP3425843.1"/>
    <property type="molecule type" value="Genomic_DNA"/>
</dbReference>